<comment type="caution">
    <text evidence="1">The sequence shown here is derived from an EMBL/GenBank/DDBJ whole genome shotgun (WGS) entry which is preliminary data.</text>
</comment>
<dbReference type="PANTHER" id="PTHR40788:SF1">
    <property type="entry name" value="IPA PROTEIN"/>
    <property type="match status" value="1"/>
</dbReference>
<dbReference type="OrthoDB" id="3650858at2759"/>
<dbReference type="Proteomes" id="UP000033647">
    <property type="component" value="Unassembled WGS sequence"/>
</dbReference>
<proteinExistence type="predicted"/>
<organism evidence="1 2">
    <name type="scientific">Zymoseptoria brevis</name>
    <dbReference type="NCBI Taxonomy" id="1047168"/>
    <lineage>
        <taxon>Eukaryota</taxon>
        <taxon>Fungi</taxon>
        <taxon>Dikarya</taxon>
        <taxon>Ascomycota</taxon>
        <taxon>Pezizomycotina</taxon>
        <taxon>Dothideomycetes</taxon>
        <taxon>Dothideomycetidae</taxon>
        <taxon>Mycosphaerellales</taxon>
        <taxon>Mycosphaerellaceae</taxon>
        <taxon>Zymoseptoria</taxon>
    </lineage>
</organism>
<gene>
    <name evidence="1" type="ORF">TI39_contig4345g00002</name>
</gene>
<evidence type="ECO:0000313" key="2">
    <source>
        <dbReference type="Proteomes" id="UP000033647"/>
    </source>
</evidence>
<dbReference type="AlphaFoldDB" id="A0A0F4G8C2"/>
<reference evidence="1 2" key="1">
    <citation type="submission" date="2015-03" db="EMBL/GenBank/DDBJ databases">
        <title>RNA-seq based gene annotation and comparative genomics of four Zymoseptoria species reveal species-specific pathogenicity related genes and transposable element activity.</title>
        <authorList>
            <person name="Grandaubert J."/>
            <person name="Bhattacharyya A."/>
            <person name="Stukenbrock E.H."/>
        </authorList>
    </citation>
    <scope>NUCLEOTIDE SEQUENCE [LARGE SCALE GENOMIC DNA]</scope>
    <source>
        <strain evidence="1 2">Zb18110</strain>
    </source>
</reference>
<sequence>MPRLTKDERKMLETVKHRMINSTNYRNFKCCPQCVDPLLNCPDQANAHRVPENELSDSEARSTSKNFALRIEVARKHLGNDLEEYGDQIFSRWKKWPRVKREAMLRQVEPEMEDTSYRYTEDPLWGQGVTFRTSKLLYLDVEILRDNPMRLLSLMHYRFTYTPGEWVPPLHKVISLQMVKKQCEMVRDASRIEMQSITLGNGAVRIPSDRALFGLYNETYALLQTMWGPDAPESKTAVAFGRTKPKTRPAEAVLQDISNEETVRRGISAIKTPFGGLQDRIPVNTNSLRVLAMLFGVGKSKATVKWQEIVTALTDAGMVAMNSGGSAVTFKLLSESDSGSPRIVFHKPHPDPGVCLIQQLWMGKRLNKWFGWDAGTFVERQKSSTCV</sequence>
<protein>
    <submittedName>
        <fullName evidence="1">Uncharacterized protein</fullName>
    </submittedName>
</protein>
<evidence type="ECO:0000313" key="1">
    <source>
        <dbReference type="EMBL" id="KJX93267.1"/>
    </source>
</evidence>
<dbReference type="STRING" id="1047168.A0A0F4G8C2"/>
<dbReference type="EMBL" id="LAFY01004304">
    <property type="protein sequence ID" value="KJX93267.1"/>
    <property type="molecule type" value="Genomic_DNA"/>
</dbReference>
<accession>A0A0F4G8C2</accession>
<name>A0A0F4G8C2_9PEZI</name>
<keyword evidence="2" id="KW-1185">Reference proteome</keyword>
<dbReference type="PANTHER" id="PTHR40788">
    <property type="entry name" value="CLR5 DOMAIN-CONTAINING PROTEIN-RELATED"/>
    <property type="match status" value="1"/>
</dbReference>